<proteinExistence type="predicted"/>
<dbReference type="EMBL" id="WHNP01000098">
    <property type="protein sequence ID" value="MPW23254.1"/>
    <property type="molecule type" value="Genomic_DNA"/>
</dbReference>
<organism evidence="2 3">
    <name type="scientific">Paraburkholderia franconis</name>
    <dbReference type="NCBI Taxonomy" id="2654983"/>
    <lineage>
        <taxon>Bacteria</taxon>
        <taxon>Pseudomonadati</taxon>
        <taxon>Pseudomonadota</taxon>
        <taxon>Betaproteobacteria</taxon>
        <taxon>Burkholderiales</taxon>
        <taxon>Burkholderiaceae</taxon>
        <taxon>Paraburkholderia</taxon>
    </lineage>
</organism>
<accession>A0A7X1NJV1</accession>
<feature type="domain" description="KfrB" evidence="1">
    <location>
        <begin position="253"/>
        <end position="305"/>
    </location>
</feature>
<gene>
    <name evidence="2" type="ORF">GCT13_42465</name>
</gene>
<comment type="caution">
    <text evidence="2">The sequence shown here is derived from an EMBL/GenBank/DDBJ whole genome shotgun (WGS) entry which is preliminary data.</text>
</comment>
<protein>
    <recommendedName>
        <fullName evidence="1">KfrB domain-containing protein</fullName>
    </recommendedName>
</protein>
<evidence type="ECO:0000313" key="3">
    <source>
        <dbReference type="Proteomes" id="UP000484381"/>
    </source>
</evidence>
<dbReference type="Pfam" id="PF18790">
    <property type="entry name" value="KfrB"/>
    <property type="match status" value="1"/>
</dbReference>
<dbReference type="InterPro" id="IPR040782">
    <property type="entry name" value="KfrB"/>
</dbReference>
<dbReference type="Pfam" id="PF08843">
    <property type="entry name" value="AbiEii"/>
    <property type="match status" value="1"/>
</dbReference>
<dbReference type="InterPro" id="IPR014942">
    <property type="entry name" value="AbiEii"/>
</dbReference>
<dbReference type="Proteomes" id="UP000484381">
    <property type="component" value="Unassembled WGS sequence"/>
</dbReference>
<keyword evidence="3" id="KW-1185">Reference proteome</keyword>
<evidence type="ECO:0000259" key="1">
    <source>
        <dbReference type="Pfam" id="PF18790"/>
    </source>
</evidence>
<reference evidence="2 3" key="1">
    <citation type="submission" date="2019-10" db="EMBL/GenBank/DDBJ databases">
        <title>Paraburkholderia sp. isolated from nodules of Mimosa pudica from Brazilian Atlantic Forest soils.</title>
        <authorList>
            <person name="Paulitsch F."/>
            <person name="Hungria M."/>
            <person name="Dall'Agnol R."/>
        </authorList>
    </citation>
    <scope>NUCLEOTIDE SEQUENCE [LARGE SCALE GENOMIC DNA]</scope>
    <source>
        <strain evidence="2 3">CNPSo 3157</strain>
    </source>
</reference>
<name>A0A7X1NJV1_9BURK</name>
<sequence length="316" mass="35602">MTQPKELPAGPWESLLLKALTLVDEISKHGGVSNPFFTFGGGTVLMLRYGHRMSKDIDFFVSDPQALGYVTPRLSDVADALCDSQYTEASNFVKLHLDEGEIDFVASPNLLPDEHAFETWELVQRPVRVETAAEIVAKKMYHRGNQGTARDLFDLSMVIEREPNALRHARPFMYRHLDALADALDAPPLAMKERFASIEMLNYSPTFDQAADVVRTYFAELRAIRQRSASEAEAFVSAQNLTRQQIDTIRGEYGGPMIHLTERHAVQDIGRNRAVVHDVEQLDRDVQASEGLLWIRYRNGRAAVTPAQKPARTRHS</sequence>
<evidence type="ECO:0000313" key="2">
    <source>
        <dbReference type="EMBL" id="MPW23254.1"/>
    </source>
</evidence>
<dbReference type="RefSeq" id="WP_152767785.1">
    <property type="nucleotide sequence ID" value="NZ_WHNP01000098.1"/>
</dbReference>
<dbReference type="AlphaFoldDB" id="A0A7X1NJV1"/>